<dbReference type="AlphaFoldDB" id="A0A8B7USM4"/>
<protein>
    <submittedName>
        <fullName evidence="4">Probable RNA-binding protein 19 isoform X2</fullName>
    </submittedName>
</protein>
<dbReference type="RefSeq" id="XP_020022553.1">
    <property type="nucleotide sequence ID" value="XM_020166964.1"/>
</dbReference>
<sequence length="84" mass="9294">MTGTGAHRGFGFVDFLTKQDAKRAFNALCHSTHLYGRRLVLEWADSEVTVQALRRKTAEHFHGRAPEEKALCSVGRDPGAAGRQ</sequence>
<evidence type="ECO:0000313" key="4">
    <source>
        <dbReference type="RefSeq" id="XP_020022553.1"/>
    </source>
</evidence>
<dbReference type="Pfam" id="PF00076">
    <property type="entry name" value="RRM_1"/>
    <property type="match status" value="1"/>
</dbReference>
<dbReference type="InterPro" id="IPR012677">
    <property type="entry name" value="Nucleotide-bd_a/b_plait_sf"/>
</dbReference>
<dbReference type="PANTHER" id="PTHR10352">
    <property type="entry name" value="EUKARYOTIC TRANSLATION INITIATION FACTOR 3 SUBUNIT G"/>
    <property type="match status" value="1"/>
</dbReference>
<dbReference type="PROSITE" id="PS50102">
    <property type="entry name" value="RRM"/>
    <property type="match status" value="1"/>
</dbReference>
<name>A0A8B7USM4_CASCN</name>
<gene>
    <name evidence="4" type="primary">LOC109688548</name>
</gene>
<dbReference type="OrthoDB" id="439639at2759"/>
<accession>A0A8B7USM4</accession>
<evidence type="ECO:0000256" key="2">
    <source>
        <dbReference type="PROSITE-ProRule" id="PRU00176"/>
    </source>
</evidence>
<keyword evidence="1 2" id="KW-0694">RNA-binding</keyword>
<organism evidence="4">
    <name type="scientific">Castor canadensis</name>
    <name type="common">American beaver</name>
    <dbReference type="NCBI Taxonomy" id="51338"/>
    <lineage>
        <taxon>Eukaryota</taxon>
        <taxon>Metazoa</taxon>
        <taxon>Chordata</taxon>
        <taxon>Craniata</taxon>
        <taxon>Vertebrata</taxon>
        <taxon>Euteleostomi</taxon>
        <taxon>Mammalia</taxon>
        <taxon>Eutheria</taxon>
        <taxon>Euarchontoglires</taxon>
        <taxon>Glires</taxon>
        <taxon>Rodentia</taxon>
        <taxon>Castorimorpha</taxon>
        <taxon>Castoridae</taxon>
        <taxon>Castor</taxon>
    </lineage>
</organism>
<evidence type="ECO:0000256" key="1">
    <source>
        <dbReference type="ARBA" id="ARBA00022884"/>
    </source>
</evidence>
<dbReference type="InterPro" id="IPR035979">
    <property type="entry name" value="RBD_domain_sf"/>
</dbReference>
<proteinExistence type="predicted"/>
<evidence type="ECO:0000259" key="3">
    <source>
        <dbReference type="PROSITE" id="PS50102"/>
    </source>
</evidence>
<dbReference type="SUPFAM" id="SSF54928">
    <property type="entry name" value="RNA-binding domain, RBD"/>
    <property type="match status" value="1"/>
</dbReference>
<dbReference type="GO" id="GO:0003723">
    <property type="term" value="F:RNA binding"/>
    <property type="evidence" value="ECO:0007669"/>
    <property type="project" value="UniProtKB-UniRule"/>
</dbReference>
<reference evidence="4" key="1">
    <citation type="submission" date="2025-08" db="UniProtKB">
        <authorList>
            <consortium name="RefSeq"/>
        </authorList>
    </citation>
    <scope>IDENTIFICATION</scope>
    <source>
        <tissue evidence="4">Leukocyte</tissue>
    </source>
</reference>
<dbReference type="Gene3D" id="3.30.70.330">
    <property type="match status" value="1"/>
</dbReference>
<feature type="domain" description="RRM" evidence="3">
    <location>
        <begin position="1"/>
        <end position="46"/>
    </location>
</feature>
<dbReference type="InterPro" id="IPR000504">
    <property type="entry name" value="RRM_dom"/>
</dbReference>